<name>E4XN60_OIKDI</name>
<evidence type="ECO:0000313" key="4">
    <source>
        <dbReference type="EMBL" id="CBY25115.1"/>
    </source>
</evidence>
<organism evidence="4">
    <name type="scientific">Oikopleura dioica</name>
    <name type="common">Tunicate</name>
    <dbReference type="NCBI Taxonomy" id="34765"/>
    <lineage>
        <taxon>Eukaryota</taxon>
        <taxon>Metazoa</taxon>
        <taxon>Chordata</taxon>
        <taxon>Tunicata</taxon>
        <taxon>Appendicularia</taxon>
        <taxon>Copelata</taxon>
        <taxon>Oikopleuridae</taxon>
        <taxon>Oikopleura</taxon>
    </lineage>
</organism>
<evidence type="ECO:0000256" key="3">
    <source>
        <dbReference type="SAM" id="Phobius"/>
    </source>
</evidence>
<protein>
    <submittedName>
        <fullName evidence="4">Uncharacterized protein</fullName>
    </submittedName>
</protein>
<keyword evidence="3" id="KW-1133">Transmembrane helix</keyword>
<reference evidence="4" key="1">
    <citation type="journal article" date="2010" name="Science">
        <title>Plasticity of animal genome architecture unmasked by rapid evolution of a pelagic tunicate.</title>
        <authorList>
            <person name="Denoeud F."/>
            <person name="Henriet S."/>
            <person name="Mungpakdee S."/>
            <person name="Aury J.M."/>
            <person name="Da Silva C."/>
            <person name="Brinkmann H."/>
            <person name="Mikhaleva J."/>
            <person name="Olsen L.C."/>
            <person name="Jubin C."/>
            <person name="Canestro C."/>
            <person name="Bouquet J.M."/>
            <person name="Danks G."/>
            <person name="Poulain J."/>
            <person name="Campsteijn C."/>
            <person name="Adamski M."/>
            <person name="Cross I."/>
            <person name="Yadetie F."/>
            <person name="Muffato M."/>
            <person name="Louis A."/>
            <person name="Butcher S."/>
            <person name="Tsagkogeorga G."/>
            <person name="Konrad A."/>
            <person name="Singh S."/>
            <person name="Jensen M.F."/>
            <person name="Cong E.H."/>
            <person name="Eikeseth-Otteraa H."/>
            <person name="Noel B."/>
            <person name="Anthouard V."/>
            <person name="Porcel B.M."/>
            <person name="Kachouri-Lafond R."/>
            <person name="Nishino A."/>
            <person name="Ugolini M."/>
            <person name="Chourrout P."/>
            <person name="Nishida H."/>
            <person name="Aasland R."/>
            <person name="Huzurbazar S."/>
            <person name="Westhof E."/>
            <person name="Delsuc F."/>
            <person name="Lehrach H."/>
            <person name="Reinhardt R."/>
            <person name="Weissenbach J."/>
            <person name="Roy S.W."/>
            <person name="Artiguenave F."/>
            <person name="Postlethwait J.H."/>
            <person name="Manak J.R."/>
            <person name="Thompson E.M."/>
            <person name="Jaillon O."/>
            <person name="Du Pasquier L."/>
            <person name="Boudinot P."/>
            <person name="Liberles D.A."/>
            <person name="Volff J.N."/>
            <person name="Philippe H."/>
            <person name="Lenhard B."/>
            <person name="Roest Crollius H."/>
            <person name="Wincker P."/>
            <person name="Chourrout D."/>
        </authorList>
    </citation>
    <scope>NUCLEOTIDE SEQUENCE [LARGE SCALE GENOMIC DNA]</scope>
</reference>
<dbReference type="AlphaFoldDB" id="E4XN60"/>
<sequence>MGLRFKWGNSNLSKIDESKGTYRYETNSGKTHEVNWMERNERHLTRTWNCKNPKNVPKPAPPHASFYQKVYPEGDAPGEERLYNSWESAPHLPGDLVETYHHEHPSSGGQEREYFSKRPRKVELNRELQFFKSAFHQQQLRDDARLQEKVSELKQQMEERLQESIKLHSSRQKEEMSETIQKLQHQISVLNKILEERQTTRLKMDLTSDDAPGAPKKRRHRPASIDSNDIATLNSTDGPVPSLLASRLKNSEKSILRGLGSTWCVAPRFIWKHVGVPGEPEILVRRKCITLILSCVLVSSSQSRLNDFHRIFPDELVQVLLVCLTITALVIGLSNNIFDDSVEPISFQIQEPPN</sequence>
<proteinExistence type="predicted"/>
<keyword evidence="3" id="KW-0812">Transmembrane</keyword>
<feature type="region of interest" description="Disordered" evidence="2">
    <location>
        <begin position="206"/>
        <end position="232"/>
    </location>
</feature>
<feature type="coiled-coil region" evidence="1">
    <location>
        <begin position="136"/>
        <end position="193"/>
    </location>
</feature>
<keyword evidence="1" id="KW-0175">Coiled coil</keyword>
<evidence type="ECO:0000313" key="5">
    <source>
        <dbReference type="Proteomes" id="UP000001307"/>
    </source>
</evidence>
<keyword evidence="3" id="KW-0472">Membrane</keyword>
<accession>E4XN60</accession>
<dbReference type="InParanoid" id="E4XN60"/>
<dbReference type="EMBL" id="FN653081">
    <property type="protein sequence ID" value="CBY25115.1"/>
    <property type="molecule type" value="Genomic_DNA"/>
</dbReference>
<dbReference type="OrthoDB" id="10291446at2759"/>
<feature type="transmembrane region" description="Helical" evidence="3">
    <location>
        <begin position="316"/>
        <end position="338"/>
    </location>
</feature>
<gene>
    <name evidence="4" type="ORF">GSOID_T00015614001</name>
</gene>
<evidence type="ECO:0000256" key="2">
    <source>
        <dbReference type="SAM" id="MobiDB-lite"/>
    </source>
</evidence>
<evidence type="ECO:0000256" key="1">
    <source>
        <dbReference type="SAM" id="Coils"/>
    </source>
</evidence>
<dbReference type="Proteomes" id="UP000001307">
    <property type="component" value="Unassembled WGS sequence"/>
</dbReference>
<keyword evidence="5" id="KW-1185">Reference proteome</keyword>